<name>E3QAG0_COLGM</name>
<dbReference type="PANTHER" id="PTHR38797:SF4">
    <property type="entry name" value="NUCLEAR PORE COMPLEX PROTEIN NUP85"/>
    <property type="match status" value="1"/>
</dbReference>
<dbReference type="InterPro" id="IPR022085">
    <property type="entry name" value="OpdG"/>
</dbReference>
<dbReference type="Pfam" id="PF12311">
    <property type="entry name" value="DUF3632"/>
    <property type="match status" value="1"/>
</dbReference>
<dbReference type="VEuPathDB" id="FungiDB:GLRG_02992"/>
<proteinExistence type="predicted"/>
<dbReference type="eggNOG" id="ENOG502SQSX">
    <property type="taxonomic scope" value="Eukaryota"/>
</dbReference>
<accession>E3QAG0</accession>
<dbReference type="PANTHER" id="PTHR38797">
    <property type="entry name" value="NUCLEAR PORE COMPLEX PROTEIN NUP85-RELATED"/>
    <property type="match status" value="1"/>
</dbReference>
<dbReference type="HOGENOM" id="CLU_090027_0_0_1"/>
<reference evidence="3" key="1">
    <citation type="journal article" date="2012" name="Nat. Genet.">
        <title>Lifestyle transitions in plant pathogenic Colletotrichum fungi deciphered by genome and transcriptome analyses.</title>
        <authorList>
            <person name="O'Connell R.J."/>
            <person name="Thon M.R."/>
            <person name="Hacquard S."/>
            <person name="Amyotte S.G."/>
            <person name="Kleemann J."/>
            <person name="Torres M.F."/>
            <person name="Damm U."/>
            <person name="Buiate E.A."/>
            <person name="Epstein L."/>
            <person name="Alkan N."/>
            <person name="Altmueller J."/>
            <person name="Alvarado-Balderrama L."/>
            <person name="Bauser C.A."/>
            <person name="Becker C."/>
            <person name="Birren B.W."/>
            <person name="Chen Z."/>
            <person name="Choi J."/>
            <person name="Crouch J.A."/>
            <person name="Duvick J.P."/>
            <person name="Farman M.A."/>
            <person name="Gan P."/>
            <person name="Heiman D."/>
            <person name="Henrissat B."/>
            <person name="Howard R.J."/>
            <person name="Kabbage M."/>
            <person name="Koch C."/>
            <person name="Kracher B."/>
            <person name="Kubo Y."/>
            <person name="Law A.D."/>
            <person name="Lebrun M.-H."/>
            <person name="Lee Y.-H."/>
            <person name="Miyara I."/>
            <person name="Moore N."/>
            <person name="Neumann U."/>
            <person name="Nordstroem K."/>
            <person name="Panaccione D.G."/>
            <person name="Panstruga R."/>
            <person name="Place M."/>
            <person name="Proctor R.H."/>
            <person name="Prusky D."/>
            <person name="Rech G."/>
            <person name="Reinhardt R."/>
            <person name="Rollins J.A."/>
            <person name="Rounsley S."/>
            <person name="Schardl C.L."/>
            <person name="Schwartz D.C."/>
            <person name="Shenoy N."/>
            <person name="Shirasu K."/>
            <person name="Sikhakolli U.R."/>
            <person name="Stueber K."/>
            <person name="Sukno S.A."/>
            <person name="Sweigard J.A."/>
            <person name="Takano Y."/>
            <person name="Takahara H."/>
            <person name="Trail F."/>
            <person name="van der Does H.C."/>
            <person name="Voll L.M."/>
            <person name="Will I."/>
            <person name="Young S."/>
            <person name="Zeng Q."/>
            <person name="Zhang J."/>
            <person name="Zhou S."/>
            <person name="Dickman M.B."/>
            <person name="Schulze-Lefert P."/>
            <person name="Ver Loren van Themaat E."/>
            <person name="Ma L.-J."/>
            <person name="Vaillancourt L.J."/>
        </authorList>
    </citation>
    <scope>NUCLEOTIDE SEQUENCE [LARGE SCALE GENOMIC DNA]</scope>
    <source>
        <strain evidence="3">M1.001 / M2 / FGSC 10212</strain>
    </source>
</reference>
<gene>
    <name evidence="2" type="ORF">GLRG_02992</name>
</gene>
<evidence type="ECO:0000256" key="1">
    <source>
        <dbReference type="SAM" id="MobiDB-lite"/>
    </source>
</evidence>
<evidence type="ECO:0000313" key="2">
    <source>
        <dbReference type="EMBL" id="EFQ27848.1"/>
    </source>
</evidence>
<dbReference type="GeneID" id="24408357"/>
<organism evidence="3">
    <name type="scientific">Colletotrichum graminicola (strain M1.001 / M2 / FGSC 10212)</name>
    <name type="common">Maize anthracnose fungus</name>
    <name type="synonym">Glomerella graminicola</name>
    <dbReference type="NCBI Taxonomy" id="645133"/>
    <lineage>
        <taxon>Eukaryota</taxon>
        <taxon>Fungi</taxon>
        <taxon>Dikarya</taxon>
        <taxon>Ascomycota</taxon>
        <taxon>Pezizomycotina</taxon>
        <taxon>Sordariomycetes</taxon>
        <taxon>Hypocreomycetidae</taxon>
        <taxon>Glomerellales</taxon>
        <taxon>Glomerellaceae</taxon>
        <taxon>Colletotrichum</taxon>
        <taxon>Colletotrichum graminicola species complex</taxon>
    </lineage>
</organism>
<dbReference type="RefSeq" id="XP_008091868.1">
    <property type="nucleotide sequence ID" value="XM_008093677.1"/>
</dbReference>
<dbReference type="Proteomes" id="UP000008782">
    <property type="component" value="Unassembled WGS sequence"/>
</dbReference>
<dbReference type="AlphaFoldDB" id="E3QAG0"/>
<protein>
    <submittedName>
        <fullName evidence="2">Uncharacterized protein</fullName>
    </submittedName>
</protein>
<feature type="region of interest" description="Disordered" evidence="1">
    <location>
        <begin position="1"/>
        <end position="22"/>
    </location>
</feature>
<sequence length="295" mass="32651">MSDDWFSSKLAPDGDVDDGCHPQEAQAMKDYLHEKMTAAEAAQAITRPVATADNPREDLARLWGFLMDSLLELPQEHIESLLELLKAIENLAEPDFTTVDESKRTSEKLWSGLPGFGHLWADSYQSGSWRRAAAAATGPERDALRDIHVRKAEVEARLVAAGVGGIPIDWGYEVVVDALESSNALLDFEVPAAAKWLIFCGGRFRQGAEDGEESWALKSHVTTSSTTPSRDLCKAFSNQALSLERWLLWEERLRELQGNLGVVREAATTALDAMRKAVHAPLLTREIVINNSWAR</sequence>
<dbReference type="EMBL" id="GG697339">
    <property type="protein sequence ID" value="EFQ27848.1"/>
    <property type="molecule type" value="Genomic_DNA"/>
</dbReference>
<dbReference type="OrthoDB" id="5392447at2759"/>
<evidence type="ECO:0000313" key="3">
    <source>
        <dbReference type="Proteomes" id="UP000008782"/>
    </source>
</evidence>
<dbReference type="InterPro" id="IPR053204">
    <property type="entry name" value="Oxopyrrolidines_Biosynth-assoc"/>
</dbReference>
<keyword evidence="3" id="KW-1185">Reference proteome</keyword>
<dbReference type="STRING" id="645133.E3QAG0"/>